<keyword evidence="5" id="KW-1185">Reference proteome</keyword>
<keyword evidence="1" id="KW-0472">Membrane</keyword>
<comment type="caution">
    <text evidence="4">The sequence shown here is derived from an EMBL/GenBank/DDBJ whole genome shotgun (WGS) entry which is preliminary data.</text>
</comment>
<dbReference type="Pfam" id="PF25612">
    <property type="entry name" value="DUF7940"/>
    <property type="match status" value="1"/>
</dbReference>
<dbReference type="InterPro" id="IPR057700">
    <property type="entry name" value="DUF7940"/>
</dbReference>
<gene>
    <name evidence="4" type="ORF">GCM10022268_17410</name>
</gene>
<dbReference type="CDD" id="cd13926">
    <property type="entry name" value="N-acetylmuramidase_GH108"/>
    <property type="match status" value="1"/>
</dbReference>
<evidence type="ECO:0000256" key="1">
    <source>
        <dbReference type="SAM" id="Phobius"/>
    </source>
</evidence>
<dbReference type="Gene3D" id="1.20.141.10">
    <property type="entry name" value="Chitosanase, subunit A, domain 1"/>
    <property type="match status" value="1"/>
</dbReference>
<dbReference type="InterPro" id="IPR018537">
    <property type="entry name" value="Peptidoglycan-bd_3"/>
</dbReference>
<sequence length="283" mass="30427">MKSIDWREASRWWSLRVSALGSILFAAMTLLPDQLLALWNMMPAEIRAHVPARAGNLVSMALFLLVMIARLIPQDGSLRRLFASKAGAVKAKAAGGMATIALMIAGVIAVEGGYVNHPADPGGETNMGITKKVAIANGYAGPMLTLPREVAHSIYYGRYIVASGYEPLVSIDAPVAEELFDTTVNMGAPRPSRWFQLSINSQCGTKLTIDGRVGPGTIAAYRACQAKVGATQLCRGTLDRLDTAQKAEYARLVRVNPKLAVFHRGWVAHRIGNVDRAKCAVVA</sequence>
<feature type="transmembrane region" description="Helical" evidence="1">
    <location>
        <begin position="52"/>
        <end position="72"/>
    </location>
</feature>
<keyword evidence="1" id="KW-1133">Transmembrane helix</keyword>
<evidence type="ECO:0000313" key="4">
    <source>
        <dbReference type="EMBL" id="GAA3708611.1"/>
    </source>
</evidence>
<evidence type="ECO:0000313" key="5">
    <source>
        <dbReference type="Proteomes" id="UP001500523"/>
    </source>
</evidence>
<dbReference type="InterPro" id="IPR023346">
    <property type="entry name" value="Lysozyme-like_dom_sf"/>
</dbReference>
<dbReference type="Pfam" id="PF05838">
    <property type="entry name" value="Glyco_hydro_108"/>
    <property type="match status" value="1"/>
</dbReference>
<accession>A0ABP7DPW9</accession>
<dbReference type="EMBL" id="BAABBF010000003">
    <property type="protein sequence ID" value="GAA3708611.1"/>
    <property type="molecule type" value="Genomic_DNA"/>
</dbReference>
<proteinExistence type="predicted"/>
<evidence type="ECO:0000259" key="3">
    <source>
        <dbReference type="Pfam" id="PF09374"/>
    </source>
</evidence>
<dbReference type="RefSeq" id="WP_344692963.1">
    <property type="nucleotide sequence ID" value="NZ_BAABBF010000003.1"/>
</dbReference>
<name>A0ABP7DPW9_9SPHN</name>
<protein>
    <recommendedName>
        <fullName evidence="6">Secretion activating protein</fullName>
    </recommendedName>
</protein>
<feature type="domain" description="Peptidoglycan binding" evidence="3">
    <location>
        <begin position="190"/>
        <end position="270"/>
    </location>
</feature>
<keyword evidence="1" id="KW-0812">Transmembrane</keyword>
<dbReference type="Proteomes" id="UP001500523">
    <property type="component" value="Unassembled WGS sequence"/>
</dbReference>
<feature type="domain" description="TtsA-like Glycoside hydrolase family 108" evidence="2">
    <location>
        <begin position="106"/>
        <end position="187"/>
    </location>
</feature>
<organism evidence="4 5">
    <name type="scientific">Sphingomonas cynarae</name>
    <dbReference type="NCBI Taxonomy" id="930197"/>
    <lineage>
        <taxon>Bacteria</taxon>
        <taxon>Pseudomonadati</taxon>
        <taxon>Pseudomonadota</taxon>
        <taxon>Alphaproteobacteria</taxon>
        <taxon>Sphingomonadales</taxon>
        <taxon>Sphingomonadaceae</taxon>
        <taxon>Sphingomonas</taxon>
    </lineage>
</organism>
<dbReference type="Pfam" id="PF09374">
    <property type="entry name" value="PG_binding_3"/>
    <property type="match status" value="1"/>
</dbReference>
<feature type="transmembrane region" description="Helical" evidence="1">
    <location>
        <begin position="12"/>
        <end position="32"/>
    </location>
</feature>
<dbReference type="InterPro" id="IPR008565">
    <property type="entry name" value="TtsA-like_GH18_dom"/>
</dbReference>
<evidence type="ECO:0000259" key="2">
    <source>
        <dbReference type="Pfam" id="PF05838"/>
    </source>
</evidence>
<reference evidence="5" key="1">
    <citation type="journal article" date="2019" name="Int. J. Syst. Evol. Microbiol.">
        <title>The Global Catalogue of Microorganisms (GCM) 10K type strain sequencing project: providing services to taxonomists for standard genome sequencing and annotation.</title>
        <authorList>
            <consortium name="The Broad Institute Genomics Platform"/>
            <consortium name="The Broad Institute Genome Sequencing Center for Infectious Disease"/>
            <person name="Wu L."/>
            <person name="Ma J."/>
        </authorList>
    </citation>
    <scope>NUCLEOTIDE SEQUENCE [LARGE SCALE GENOMIC DNA]</scope>
    <source>
        <strain evidence="5">JCM 17498</strain>
    </source>
</reference>
<feature type="transmembrane region" description="Helical" evidence="1">
    <location>
        <begin position="93"/>
        <end position="115"/>
    </location>
</feature>
<dbReference type="SUPFAM" id="SSF53955">
    <property type="entry name" value="Lysozyme-like"/>
    <property type="match status" value="1"/>
</dbReference>
<evidence type="ECO:0008006" key="6">
    <source>
        <dbReference type="Google" id="ProtNLM"/>
    </source>
</evidence>